<evidence type="ECO:0000256" key="1">
    <source>
        <dbReference type="ARBA" id="ARBA00004123"/>
    </source>
</evidence>
<keyword evidence="4" id="KW-0804">Transcription</keyword>
<comment type="caution">
    <text evidence="7">The sequence shown here is derived from an EMBL/GenBank/DDBJ whole genome shotgun (WGS) entry which is preliminary data.</text>
</comment>
<reference evidence="7 8" key="1">
    <citation type="submission" date="2024-01" db="EMBL/GenBank/DDBJ databases">
        <authorList>
            <person name="Allen C."/>
            <person name="Tagirdzhanova G."/>
        </authorList>
    </citation>
    <scope>NUCLEOTIDE SEQUENCE [LARGE SCALE GENOMIC DNA]</scope>
</reference>
<protein>
    <recommendedName>
        <fullName evidence="9">Zn(2)-C6 fungal-type domain-containing protein</fullName>
    </recommendedName>
</protein>
<sequence>MPSRRSATATSRGPSHSAPYGHACLHCFKAKCRCVSREDGDGCERCHRLQKTCHSSEAIRKRGKSKTGAVGTAGTSSDRERVAHIEEKLDSLMTLLQTVTKTPSAASALRETVLETGRQQELPQLQKADTPVSLVSPAADAAIPADVAPEAPVLYESLSREALERALNIFRLTLLPFCPFLWFPPDTTASGLQRHRPFLMRCIVAVTTTLVRDKVAQGQAMKEVLAKEMVVENHSTMDLLLGLLVYIAWGTDPMVSRSGTLSRLVLLAQSIICDLRWNKPLPADQHMLTTYTSNKGDVEVKGPQTGTEEDTVSHGPDGDDNDDSAPPADALLEQQRSVLGCFLITSAISVYFAQIDGMRWTPHMDDALKAVEAHGAADPLAFSGDAVLAHQVRLQQIVQRAVHAREHGAALPLYITQAFHANLDELRAAQPPVLPHSLSGTIFAIHGHYIELSLNEMTFSACGPGNDDDRDSRLACYWRSVHAIRALCEALLDCVPAHAFGGISFMIWAQLARAIVTLVRLATLPDLDSHAVRSVVDPLDVLDRFAERSKSAAAGLGRGLWRGPQQQHDDIFGRVAQLARVLRATVAARLESVTLQISDNDGPQWPMVESVIGHTTDGWGDIWLEGMFPRF</sequence>
<keyword evidence="5" id="KW-0539">Nucleus</keyword>
<evidence type="ECO:0000313" key="8">
    <source>
        <dbReference type="Proteomes" id="UP001642482"/>
    </source>
</evidence>
<name>A0ABP0CYA4_9PEZI</name>
<comment type="subcellular location">
    <subcellularLocation>
        <location evidence="1">Nucleus</location>
    </subcellularLocation>
</comment>
<dbReference type="SUPFAM" id="SSF57701">
    <property type="entry name" value="Zn2/Cys6 DNA-binding domain"/>
    <property type="match status" value="1"/>
</dbReference>
<keyword evidence="3" id="KW-0238">DNA-binding</keyword>
<evidence type="ECO:0000256" key="6">
    <source>
        <dbReference type="SAM" id="MobiDB-lite"/>
    </source>
</evidence>
<evidence type="ECO:0000313" key="7">
    <source>
        <dbReference type="EMBL" id="CAK7235895.1"/>
    </source>
</evidence>
<keyword evidence="2" id="KW-0805">Transcription regulation</keyword>
<dbReference type="Gene3D" id="4.10.240.10">
    <property type="entry name" value="Zn(2)-C6 fungal-type DNA-binding domain"/>
    <property type="match status" value="1"/>
</dbReference>
<proteinExistence type="predicted"/>
<evidence type="ECO:0000256" key="2">
    <source>
        <dbReference type="ARBA" id="ARBA00023015"/>
    </source>
</evidence>
<evidence type="ECO:0008006" key="9">
    <source>
        <dbReference type="Google" id="ProtNLM"/>
    </source>
</evidence>
<dbReference type="PANTHER" id="PTHR31845:SF18">
    <property type="entry name" value="ZN(II)2CYS6 TRANSCRIPTION FACTOR (EUROFUNG)"/>
    <property type="match status" value="1"/>
</dbReference>
<dbReference type="PANTHER" id="PTHR31845">
    <property type="entry name" value="FINGER DOMAIN PROTEIN, PUTATIVE-RELATED"/>
    <property type="match status" value="1"/>
</dbReference>
<dbReference type="EMBL" id="CAWUHD010000154">
    <property type="protein sequence ID" value="CAK7235895.1"/>
    <property type="molecule type" value="Genomic_DNA"/>
</dbReference>
<dbReference type="InterPro" id="IPR036864">
    <property type="entry name" value="Zn2-C6_fun-type_DNA-bd_sf"/>
</dbReference>
<organism evidence="7 8">
    <name type="scientific">Sporothrix eucalyptigena</name>
    <dbReference type="NCBI Taxonomy" id="1812306"/>
    <lineage>
        <taxon>Eukaryota</taxon>
        <taxon>Fungi</taxon>
        <taxon>Dikarya</taxon>
        <taxon>Ascomycota</taxon>
        <taxon>Pezizomycotina</taxon>
        <taxon>Sordariomycetes</taxon>
        <taxon>Sordariomycetidae</taxon>
        <taxon>Ophiostomatales</taxon>
        <taxon>Ophiostomataceae</taxon>
        <taxon>Sporothrix</taxon>
    </lineage>
</organism>
<evidence type="ECO:0000256" key="3">
    <source>
        <dbReference type="ARBA" id="ARBA00023125"/>
    </source>
</evidence>
<evidence type="ECO:0000256" key="4">
    <source>
        <dbReference type="ARBA" id="ARBA00023163"/>
    </source>
</evidence>
<keyword evidence="8" id="KW-1185">Reference proteome</keyword>
<dbReference type="Proteomes" id="UP001642482">
    <property type="component" value="Unassembled WGS sequence"/>
</dbReference>
<evidence type="ECO:0000256" key="5">
    <source>
        <dbReference type="ARBA" id="ARBA00023242"/>
    </source>
</evidence>
<feature type="region of interest" description="Disordered" evidence="6">
    <location>
        <begin position="294"/>
        <end position="328"/>
    </location>
</feature>
<dbReference type="InterPro" id="IPR051089">
    <property type="entry name" value="prtT"/>
</dbReference>
<gene>
    <name evidence="7" type="ORF">SEUCBS140593_009435</name>
</gene>
<accession>A0ABP0CYA4</accession>